<dbReference type="PANTHER" id="PTHR34356:SF1">
    <property type="entry name" value="ANTIGENIC HEAT-STABLE PROTEIN"/>
    <property type="match status" value="1"/>
</dbReference>
<organism evidence="2 3">
    <name type="scientific">Platanthera zijinensis</name>
    <dbReference type="NCBI Taxonomy" id="2320716"/>
    <lineage>
        <taxon>Eukaryota</taxon>
        <taxon>Viridiplantae</taxon>
        <taxon>Streptophyta</taxon>
        <taxon>Embryophyta</taxon>
        <taxon>Tracheophyta</taxon>
        <taxon>Spermatophyta</taxon>
        <taxon>Magnoliopsida</taxon>
        <taxon>Liliopsida</taxon>
        <taxon>Asparagales</taxon>
        <taxon>Orchidaceae</taxon>
        <taxon>Orchidoideae</taxon>
        <taxon>Orchideae</taxon>
        <taxon>Orchidinae</taxon>
        <taxon>Platanthera</taxon>
    </lineage>
</organism>
<feature type="region of interest" description="Disordered" evidence="1">
    <location>
        <begin position="157"/>
        <end position="177"/>
    </location>
</feature>
<dbReference type="AlphaFoldDB" id="A0AAP0GCS0"/>
<dbReference type="PANTHER" id="PTHR34356">
    <property type="entry name" value="ANTIGENIC HEAT-STABLE PROTEIN"/>
    <property type="match status" value="1"/>
</dbReference>
<reference evidence="2 3" key="1">
    <citation type="journal article" date="2022" name="Nat. Plants">
        <title>Genomes of leafy and leafless Platanthera orchids illuminate the evolution of mycoheterotrophy.</title>
        <authorList>
            <person name="Li M.H."/>
            <person name="Liu K.W."/>
            <person name="Li Z."/>
            <person name="Lu H.C."/>
            <person name="Ye Q.L."/>
            <person name="Zhang D."/>
            <person name="Wang J.Y."/>
            <person name="Li Y.F."/>
            <person name="Zhong Z.M."/>
            <person name="Liu X."/>
            <person name="Yu X."/>
            <person name="Liu D.K."/>
            <person name="Tu X.D."/>
            <person name="Liu B."/>
            <person name="Hao Y."/>
            <person name="Liao X.Y."/>
            <person name="Jiang Y.T."/>
            <person name="Sun W.H."/>
            <person name="Chen J."/>
            <person name="Chen Y.Q."/>
            <person name="Ai Y."/>
            <person name="Zhai J.W."/>
            <person name="Wu S.S."/>
            <person name="Zhou Z."/>
            <person name="Hsiao Y.Y."/>
            <person name="Wu W.L."/>
            <person name="Chen Y.Y."/>
            <person name="Lin Y.F."/>
            <person name="Hsu J.L."/>
            <person name="Li C.Y."/>
            <person name="Wang Z.W."/>
            <person name="Zhao X."/>
            <person name="Zhong W.Y."/>
            <person name="Ma X.K."/>
            <person name="Ma L."/>
            <person name="Huang J."/>
            <person name="Chen G.Z."/>
            <person name="Huang M.Z."/>
            <person name="Huang L."/>
            <person name="Peng D.H."/>
            <person name="Luo Y.B."/>
            <person name="Zou S.Q."/>
            <person name="Chen S.P."/>
            <person name="Lan S."/>
            <person name="Tsai W.C."/>
            <person name="Van de Peer Y."/>
            <person name="Liu Z.J."/>
        </authorList>
    </citation>
    <scope>NUCLEOTIDE SEQUENCE [LARGE SCALE GENOMIC DNA]</scope>
    <source>
        <tissue evidence="2">Leaf</tissue>
    </source>
</reference>
<evidence type="ECO:0000313" key="3">
    <source>
        <dbReference type="Proteomes" id="UP001418222"/>
    </source>
</evidence>
<comment type="caution">
    <text evidence="2">The sequence shown here is derived from an EMBL/GenBank/DDBJ whole genome shotgun (WGS) entry which is preliminary data.</text>
</comment>
<name>A0AAP0GCS0_9ASPA</name>
<gene>
    <name evidence="2" type="ORF">KSP39_PZI003524</name>
</gene>
<dbReference type="EMBL" id="JBBWWQ010000003">
    <property type="protein sequence ID" value="KAK8951718.1"/>
    <property type="molecule type" value="Genomic_DNA"/>
</dbReference>
<evidence type="ECO:0000313" key="2">
    <source>
        <dbReference type="EMBL" id="KAK8951718.1"/>
    </source>
</evidence>
<evidence type="ECO:0000256" key="1">
    <source>
        <dbReference type="SAM" id="MobiDB-lite"/>
    </source>
</evidence>
<keyword evidence="3" id="KW-1185">Reference proteome</keyword>
<sequence length="177" mass="19453">MVGSVVTPEDVLQSLMNDGTIDAFRVKIINQLKGNEELKSNTITMVEQSKVLNTPGAEKQSKRELFDALRRDLESQVLEKASKAVWELILNNNGLGKEISEVVEKVYRRLSGFELPPPLPPPPIALAADENSVREGDGLKDSEMGESSARKRLFCEMNAQDSRETAENGAGVHHPVA</sequence>
<accession>A0AAP0GCS0</accession>
<protein>
    <submittedName>
        <fullName evidence="2">Uncharacterized protein</fullName>
    </submittedName>
</protein>
<dbReference type="Proteomes" id="UP001418222">
    <property type="component" value="Unassembled WGS sequence"/>
</dbReference>
<proteinExistence type="predicted"/>